<evidence type="ECO:0000313" key="2">
    <source>
        <dbReference type="Proteomes" id="UP000001312"/>
    </source>
</evidence>
<reference evidence="2" key="1">
    <citation type="journal article" date="2011" name="PLoS Genet.">
        <title>Genomic analysis of the necrotrophic fungal pathogens Sclerotinia sclerotiorum and Botrytis cinerea.</title>
        <authorList>
            <person name="Amselem J."/>
            <person name="Cuomo C.A."/>
            <person name="van Kan J.A."/>
            <person name="Viaud M."/>
            <person name="Benito E.P."/>
            <person name="Couloux A."/>
            <person name="Coutinho P.M."/>
            <person name="de Vries R.P."/>
            <person name="Dyer P.S."/>
            <person name="Fillinger S."/>
            <person name="Fournier E."/>
            <person name="Gout L."/>
            <person name="Hahn M."/>
            <person name="Kohn L."/>
            <person name="Lapalu N."/>
            <person name="Plummer K.M."/>
            <person name="Pradier J.M."/>
            <person name="Quevillon E."/>
            <person name="Sharon A."/>
            <person name="Simon A."/>
            <person name="ten Have A."/>
            <person name="Tudzynski B."/>
            <person name="Tudzynski P."/>
            <person name="Wincker P."/>
            <person name="Andrew M."/>
            <person name="Anthouard V."/>
            <person name="Beever R.E."/>
            <person name="Beffa R."/>
            <person name="Benoit I."/>
            <person name="Bouzid O."/>
            <person name="Brault B."/>
            <person name="Chen Z."/>
            <person name="Choquer M."/>
            <person name="Collemare J."/>
            <person name="Cotton P."/>
            <person name="Danchin E.G."/>
            <person name="Da Silva C."/>
            <person name="Gautier A."/>
            <person name="Giraud C."/>
            <person name="Giraud T."/>
            <person name="Gonzalez C."/>
            <person name="Grossetete S."/>
            <person name="Guldener U."/>
            <person name="Henrissat B."/>
            <person name="Howlett B.J."/>
            <person name="Kodira C."/>
            <person name="Kretschmer M."/>
            <person name="Lappartient A."/>
            <person name="Leroch M."/>
            <person name="Levis C."/>
            <person name="Mauceli E."/>
            <person name="Neuveglise C."/>
            <person name="Oeser B."/>
            <person name="Pearson M."/>
            <person name="Poulain J."/>
            <person name="Poussereau N."/>
            <person name="Quesneville H."/>
            <person name="Rascle C."/>
            <person name="Schumacher J."/>
            <person name="Segurens B."/>
            <person name="Sexton A."/>
            <person name="Silva E."/>
            <person name="Sirven C."/>
            <person name="Soanes D.M."/>
            <person name="Talbot N.J."/>
            <person name="Templeton M."/>
            <person name="Yandava C."/>
            <person name="Yarden O."/>
            <person name="Zeng Q."/>
            <person name="Rollins J.A."/>
            <person name="Lebrun M.H."/>
            <person name="Dickman M."/>
        </authorList>
    </citation>
    <scope>NUCLEOTIDE SEQUENCE [LARGE SCALE GENOMIC DNA]</scope>
    <source>
        <strain evidence="2">ATCC 18683 / 1980 / Ss-1</strain>
    </source>
</reference>
<accession>A7EHF7</accession>
<dbReference type="EMBL" id="CH476625">
    <property type="protein sequence ID" value="EDO02273.1"/>
    <property type="molecule type" value="Genomic_DNA"/>
</dbReference>
<dbReference type="KEGG" id="ssl:SS1G_04749"/>
<dbReference type="GeneID" id="5490482"/>
<dbReference type="AlphaFoldDB" id="A7EHF7"/>
<name>A7EHF7_SCLS1</name>
<evidence type="ECO:0000313" key="1">
    <source>
        <dbReference type="EMBL" id="EDO02273.1"/>
    </source>
</evidence>
<organism evidence="1 2">
    <name type="scientific">Sclerotinia sclerotiorum (strain ATCC 18683 / 1980 / Ss-1)</name>
    <name type="common">White mold</name>
    <name type="synonym">Whetzelinia sclerotiorum</name>
    <dbReference type="NCBI Taxonomy" id="665079"/>
    <lineage>
        <taxon>Eukaryota</taxon>
        <taxon>Fungi</taxon>
        <taxon>Dikarya</taxon>
        <taxon>Ascomycota</taxon>
        <taxon>Pezizomycotina</taxon>
        <taxon>Leotiomycetes</taxon>
        <taxon>Helotiales</taxon>
        <taxon>Sclerotiniaceae</taxon>
        <taxon>Sclerotinia</taxon>
    </lineage>
</organism>
<dbReference type="HOGENOM" id="CLU_1723439_0_0_1"/>
<dbReference type="RefSeq" id="XP_001594941.1">
    <property type="nucleotide sequence ID" value="XM_001594891.1"/>
</dbReference>
<dbReference type="Proteomes" id="UP000001312">
    <property type="component" value="Unassembled WGS sequence"/>
</dbReference>
<keyword evidence="2" id="KW-1185">Reference proteome</keyword>
<protein>
    <submittedName>
        <fullName evidence="1">Uncharacterized protein</fullName>
    </submittedName>
</protein>
<sequence length="152" mass="17525">MHCHSMEMEMEMANSYWVSQVRFFIALLSHLAQGYDKKIYEKVANEKSVVHWGFAPPMFHNEMMSSQIPSTVLDRSVRIESKFKRHMHLSRQHYGDLVVPENAMYLGAVRKGQYTPPSSGHCTKQTLKMSEMNTTRSIMELITTMSTDSMAT</sequence>
<gene>
    <name evidence="1" type="ORF">SS1G_04749</name>
</gene>
<proteinExistence type="predicted"/>
<dbReference type="InParanoid" id="A7EHF7"/>